<dbReference type="EMBL" id="CAJVQB010009312">
    <property type="protein sequence ID" value="CAG8728871.1"/>
    <property type="molecule type" value="Genomic_DNA"/>
</dbReference>
<proteinExistence type="predicted"/>
<dbReference type="Proteomes" id="UP000789901">
    <property type="component" value="Unassembled WGS sequence"/>
</dbReference>
<keyword evidence="2" id="KW-1185">Reference proteome</keyword>
<reference evidence="1 2" key="1">
    <citation type="submission" date="2021-06" db="EMBL/GenBank/DDBJ databases">
        <authorList>
            <person name="Kallberg Y."/>
            <person name="Tangrot J."/>
            <person name="Rosling A."/>
        </authorList>
    </citation>
    <scope>NUCLEOTIDE SEQUENCE [LARGE SCALE GENOMIC DNA]</scope>
    <source>
        <strain evidence="1 2">120-4 pot B 10/14</strain>
    </source>
</reference>
<organism evidence="1 2">
    <name type="scientific">Gigaspora margarita</name>
    <dbReference type="NCBI Taxonomy" id="4874"/>
    <lineage>
        <taxon>Eukaryota</taxon>
        <taxon>Fungi</taxon>
        <taxon>Fungi incertae sedis</taxon>
        <taxon>Mucoromycota</taxon>
        <taxon>Glomeromycotina</taxon>
        <taxon>Glomeromycetes</taxon>
        <taxon>Diversisporales</taxon>
        <taxon>Gigasporaceae</taxon>
        <taxon>Gigaspora</taxon>
    </lineage>
</organism>
<sequence>MHKYKQNDKWHRFIRFNINEIDLSLLKKLFIGELIEDEDQSICTSIVSQNISSCPFVALICIGIHNYPPPPPEKIPANIKNTLQALIKQAINDNEALTAHSFITETSNLHILKIEEQKIKLQEQAIVIREKE</sequence>
<accession>A0ABN7V496</accession>
<evidence type="ECO:0000313" key="1">
    <source>
        <dbReference type="EMBL" id="CAG8728871.1"/>
    </source>
</evidence>
<protein>
    <submittedName>
        <fullName evidence="1">33040_t:CDS:1</fullName>
    </submittedName>
</protein>
<evidence type="ECO:0000313" key="2">
    <source>
        <dbReference type="Proteomes" id="UP000789901"/>
    </source>
</evidence>
<feature type="non-terminal residue" evidence="1">
    <location>
        <position position="132"/>
    </location>
</feature>
<gene>
    <name evidence="1" type="ORF">GMARGA_LOCUS14205</name>
</gene>
<name>A0ABN7V496_GIGMA</name>
<comment type="caution">
    <text evidence="1">The sequence shown here is derived from an EMBL/GenBank/DDBJ whole genome shotgun (WGS) entry which is preliminary data.</text>
</comment>